<evidence type="ECO:0000256" key="1">
    <source>
        <dbReference type="ARBA" id="ARBA00004496"/>
    </source>
</evidence>
<dbReference type="EMBL" id="CACRSQ010000003">
    <property type="protein sequence ID" value="VYS91532.1"/>
    <property type="molecule type" value="Genomic_DNA"/>
</dbReference>
<dbReference type="AlphaFoldDB" id="A0A6N2SDZ9"/>
<keyword evidence="4" id="KW-0067">ATP-binding</keyword>
<dbReference type="Pfam" id="PF06723">
    <property type="entry name" value="MreB_Mbl"/>
    <property type="match status" value="1"/>
</dbReference>
<reference evidence="7" key="1">
    <citation type="submission" date="2019-11" db="EMBL/GenBank/DDBJ databases">
        <authorList>
            <person name="Feng L."/>
        </authorList>
    </citation>
    <scope>NUCLEOTIDE SEQUENCE</scope>
    <source>
        <strain evidence="7">AcaccaeLFYP115</strain>
    </source>
</reference>
<proteinExistence type="inferred from homology"/>
<dbReference type="PRINTS" id="PR01652">
    <property type="entry name" value="SHAPEPROTEIN"/>
</dbReference>
<dbReference type="InterPro" id="IPR056546">
    <property type="entry name" value="MreB_MamK-like"/>
</dbReference>
<keyword evidence="3" id="KW-0547">Nucleotide-binding</keyword>
<dbReference type="GO" id="GO:0005737">
    <property type="term" value="C:cytoplasm"/>
    <property type="evidence" value="ECO:0007669"/>
    <property type="project" value="UniProtKB-SubCell"/>
</dbReference>
<dbReference type="InterPro" id="IPR004753">
    <property type="entry name" value="MreB"/>
</dbReference>
<dbReference type="PANTHER" id="PTHR42749">
    <property type="entry name" value="CELL SHAPE-DETERMINING PROTEIN MREB"/>
    <property type="match status" value="1"/>
</dbReference>
<evidence type="ECO:0000256" key="6">
    <source>
        <dbReference type="ARBA" id="ARBA00023458"/>
    </source>
</evidence>
<evidence type="ECO:0000313" key="7">
    <source>
        <dbReference type="EMBL" id="VYS91532.1"/>
    </source>
</evidence>
<evidence type="ECO:0000256" key="5">
    <source>
        <dbReference type="ARBA" id="ARBA00022960"/>
    </source>
</evidence>
<dbReference type="GO" id="GO:0000902">
    <property type="term" value="P:cell morphogenesis"/>
    <property type="evidence" value="ECO:0007669"/>
    <property type="project" value="InterPro"/>
</dbReference>
<accession>A0A6N2SDZ9</accession>
<dbReference type="Gene3D" id="3.30.420.40">
    <property type="match status" value="3"/>
</dbReference>
<sequence length="325" mass="36583">MKKGLIGIELGSKNLRIYSKEKDQILRLKNVIALTEDSETAAVGNEAFSMYEKEPHQIQIITPMVHGVIGDYTNMRRLLAQILRRYLRKLKKYEFYMAVPSDITGVERRAFYDLMLESFRSVKEVRLCPKPMADAVGLGIDVGAPCGNMVINMGADTTEISVISLGGIVRSRLVKQGGSQIDQWMISKLKRNHNIEIGMKSAERLKLLYARREEEGKPAYVKGRDLVSGLPKKIQVPGDLAEEKVRSYVNDIIIEAKAMLEVIPPELASDIMVEGIYLSGGSSSFQKIPEWMEDAIGIHIRTGEQPEESVVRGLKTMMNKDYKYQ</sequence>
<dbReference type="InterPro" id="IPR043129">
    <property type="entry name" value="ATPase_NBD"/>
</dbReference>
<dbReference type="PANTHER" id="PTHR42749:SF1">
    <property type="entry name" value="CELL SHAPE-DETERMINING PROTEIN MREB"/>
    <property type="match status" value="1"/>
</dbReference>
<keyword evidence="2" id="KW-0963">Cytoplasm</keyword>
<dbReference type="SUPFAM" id="SSF53067">
    <property type="entry name" value="Actin-like ATPase domain"/>
    <property type="match status" value="2"/>
</dbReference>
<protein>
    <submittedName>
        <fullName evidence="7">Rod shape-determining protein MreB</fullName>
    </submittedName>
</protein>
<comment type="subcellular location">
    <subcellularLocation>
        <location evidence="1">Cytoplasm</location>
    </subcellularLocation>
</comment>
<name>A0A6N2SDZ9_9FIRM</name>
<gene>
    <name evidence="7" type="primary">mreB_1</name>
    <name evidence="7" type="ORF">ACLFYP115_00915</name>
</gene>
<comment type="similarity">
    <text evidence="6">Belongs to the FtsA/MreB family.</text>
</comment>
<evidence type="ECO:0000256" key="2">
    <source>
        <dbReference type="ARBA" id="ARBA00022490"/>
    </source>
</evidence>
<organism evidence="7">
    <name type="scientific">Anaerostipes caccae</name>
    <dbReference type="NCBI Taxonomy" id="105841"/>
    <lineage>
        <taxon>Bacteria</taxon>
        <taxon>Bacillati</taxon>
        <taxon>Bacillota</taxon>
        <taxon>Clostridia</taxon>
        <taxon>Lachnospirales</taxon>
        <taxon>Lachnospiraceae</taxon>
        <taxon>Anaerostipes</taxon>
    </lineage>
</organism>
<evidence type="ECO:0000256" key="3">
    <source>
        <dbReference type="ARBA" id="ARBA00022741"/>
    </source>
</evidence>
<dbReference type="GO" id="GO:0008360">
    <property type="term" value="P:regulation of cell shape"/>
    <property type="evidence" value="ECO:0007669"/>
    <property type="project" value="UniProtKB-KW"/>
</dbReference>
<keyword evidence="5" id="KW-0133">Cell shape</keyword>
<dbReference type="RefSeq" id="WP_006565828.1">
    <property type="nucleotide sequence ID" value="NZ_BAABZP010000001.1"/>
</dbReference>
<dbReference type="GO" id="GO:0005524">
    <property type="term" value="F:ATP binding"/>
    <property type="evidence" value="ECO:0007669"/>
    <property type="project" value="UniProtKB-KW"/>
</dbReference>
<evidence type="ECO:0000256" key="4">
    <source>
        <dbReference type="ARBA" id="ARBA00022840"/>
    </source>
</evidence>